<sequence>MSYLSIDATLCCTVGDLCGSSAAGCRGASGGHSVVDRGHPDFPFPTSVFGVLETCVWCASDDGEDLAYGSTRPKTAVSSLNHGTAPPRPQSSISGGSPQSVESSAMETNDIDRLCSLLRKLPLWQLQCLDDLKLSWLPRVSEPTVAANVAAIRACLQSLPSPQERLDSVAELCCWLTSVGTFRSWTLYRLDVPVHQLNHVTFLEKLSANMQSGGFPGARGRTDTGDFACFCLLQEDDRIRTIRCRLVCFCMWNGLPFLAVRAPGGIAHRGTLRAALSSAGIDTEKCLHGRYDHLSAVQSQVMKYQCAETLDDDIIKSKRHT</sequence>
<evidence type="ECO:0000313" key="2">
    <source>
        <dbReference type="Proteomes" id="UP000821845"/>
    </source>
</evidence>
<gene>
    <name evidence="1" type="ORF">HPB50_004357</name>
</gene>
<accession>A0ACB7RRY1</accession>
<reference evidence="1" key="1">
    <citation type="submission" date="2020-05" db="EMBL/GenBank/DDBJ databases">
        <title>Large-scale comparative analyses of tick genomes elucidate their genetic diversity and vector capacities.</title>
        <authorList>
            <person name="Jia N."/>
            <person name="Wang J."/>
            <person name="Shi W."/>
            <person name="Du L."/>
            <person name="Sun Y."/>
            <person name="Zhan W."/>
            <person name="Jiang J."/>
            <person name="Wang Q."/>
            <person name="Zhang B."/>
            <person name="Ji P."/>
            <person name="Sakyi L.B."/>
            <person name="Cui X."/>
            <person name="Yuan T."/>
            <person name="Jiang B."/>
            <person name="Yang W."/>
            <person name="Lam T.T.-Y."/>
            <person name="Chang Q."/>
            <person name="Ding S."/>
            <person name="Wang X."/>
            <person name="Zhu J."/>
            <person name="Ruan X."/>
            <person name="Zhao L."/>
            <person name="Wei J."/>
            <person name="Que T."/>
            <person name="Du C."/>
            <person name="Cheng J."/>
            <person name="Dai P."/>
            <person name="Han X."/>
            <person name="Huang E."/>
            <person name="Gao Y."/>
            <person name="Liu J."/>
            <person name="Shao H."/>
            <person name="Ye R."/>
            <person name="Li L."/>
            <person name="Wei W."/>
            <person name="Wang X."/>
            <person name="Wang C."/>
            <person name="Yang T."/>
            <person name="Huo Q."/>
            <person name="Li W."/>
            <person name="Guo W."/>
            <person name="Chen H."/>
            <person name="Zhou L."/>
            <person name="Ni X."/>
            <person name="Tian J."/>
            <person name="Zhou Y."/>
            <person name="Sheng Y."/>
            <person name="Liu T."/>
            <person name="Pan Y."/>
            <person name="Xia L."/>
            <person name="Li J."/>
            <person name="Zhao F."/>
            <person name="Cao W."/>
        </authorList>
    </citation>
    <scope>NUCLEOTIDE SEQUENCE</scope>
    <source>
        <strain evidence="1">Hyas-2018</strain>
    </source>
</reference>
<keyword evidence="2" id="KW-1185">Reference proteome</keyword>
<dbReference type="EMBL" id="CM023488">
    <property type="protein sequence ID" value="KAH6923647.1"/>
    <property type="molecule type" value="Genomic_DNA"/>
</dbReference>
<organism evidence="1 2">
    <name type="scientific">Hyalomma asiaticum</name>
    <name type="common">Tick</name>
    <dbReference type="NCBI Taxonomy" id="266040"/>
    <lineage>
        <taxon>Eukaryota</taxon>
        <taxon>Metazoa</taxon>
        <taxon>Ecdysozoa</taxon>
        <taxon>Arthropoda</taxon>
        <taxon>Chelicerata</taxon>
        <taxon>Arachnida</taxon>
        <taxon>Acari</taxon>
        <taxon>Parasitiformes</taxon>
        <taxon>Ixodida</taxon>
        <taxon>Ixodoidea</taxon>
        <taxon>Ixodidae</taxon>
        <taxon>Hyalomminae</taxon>
        <taxon>Hyalomma</taxon>
    </lineage>
</organism>
<dbReference type="Proteomes" id="UP000821845">
    <property type="component" value="Chromosome 8"/>
</dbReference>
<name>A0ACB7RRY1_HYAAI</name>
<protein>
    <submittedName>
        <fullName evidence="1">Uncharacterized protein</fullName>
    </submittedName>
</protein>
<evidence type="ECO:0000313" key="1">
    <source>
        <dbReference type="EMBL" id="KAH6923647.1"/>
    </source>
</evidence>
<proteinExistence type="predicted"/>
<comment type="caution">
    <text evidence="1">The sequence shown here is derived from an EMBL/GenBank/DDBJ whole genome shotgun (WGS) entry which is preliminary data.</text>
</comment>